<dbReference type="Pfam" id="PF00579">
    <property type="entry name" value="tRNA-synt_1b"/>
    <property type="match status" value="1"/>
</dbReference>
<dbReference type="GO" id="GO:0005524">
    <property type="term" value="F:ATP binding"/>
    <property type="evidence" value="ECO:0007669"/>
    <property type="project" value="UniProtKB-KW"/>
</dbReference>
<dbReference type="EMBL" id="JAACJJ010000028">
    <property type="protein sequence ID" value="KAF5321340.1"/>
    <property type="molecule type" value="Genomic_DNA"/>
</dbReference>
<dbReference type="PROSITE" id="PS00178">
    <property type="entry name" value="AA_TRNA_LIGASE_I"/>
    <property type="match status" value="1"/>
</dbReference>
<evidence type="ECO:0000313" key="11">
    <source>
        <dbReference type="EMBL" id="KAF5321340.1"/>
    </source>
</evidence>
<dbReference type="InterPro" id="IPR014729">
    <property type="entry name" value="Rossmann-like_a/b/a_fold"/>
</dbReference>
<dbReference type="InterPro" id="IPR024107">
    <property type="entry name" value="Tyr-tRNA-ligase_bac_1"/>
</dbReference>
<dbReference type="AlphaFoldDB" id="A0A8H5F2D2"/>
<keyword evidence="4 10" id="KW-0067">ATP-binding</keyword>
<keyword evidence="12" id="KW-1185">Reference proteome</keyword>
<sequence length="465" mass="51767">MLRRVLQQRSLVHLRRQYHRPAQLLRDLTDRGFIQDSTSPDVLQKYVDTPGRVLTAYAGVDPTAKALHIGHLIPLLALLHFRIRGHNIIPLIGGATGRVGDPSGRKIERELAKTEQVEENARSLTNSITQFFERGLAYANSRMETVQQAHSGIRITNNLEWHDGFSLLGFLQEVGSYARVNTMLNRESVQARLEAKQGLSFTEFTYQLLQAYDFHYLYKHHECSIQIGGSDQWGNIVAGLELIGKLNAQQGLSEAFGITTPLLTTASGEKFGKSAGNAIWLDSNMTSVFDFYQYFLKVADADVKKYLKLFTLMSSEEVEDLVAKHENEPEKRLAQYRLAAEVTEMVHLEDGVRCAVTKSKLLFDADYSNLKAQDVLLAFEDDPRMVQIPMEEALDVPIIKLSAKYSLVATNGAAKNLVASKGLYLNNVPVASPQSKVEASDLIDGRVAIIRAGKDKLLVLVAGHS</sequence>
<evidence type="ECO:0000256" key="2">
    <source>
        <dbReference type="ARBA" id="ARBA00022598"/>
    </source>
</evidence>
<keyword evidence="5 10" id="KW-0648">Protein biosynthesis</keyword>
<dbReference type="OrthoDB" id="337870at2759"/>
<evidence type="ECO:0000256" key="8">
    <source>
        <dbReference type="ARBA" id="ARBA00048248"/>
    </source>
</evidence>
<keyword evidence="9" id="KW-0694">RNA-binding</keyword>
<evidence type="ECO:0000313" key="12">
    <source>
        <dbReference type="Proteomes" id="UP000567179"/>
    </source>
</evidence>
<dbReference type="NCBIfam" id="TIGR00234">
    <property type="entry name" value="tyrS"/>
    <property type="match status" value="1"/>
</dbReference>
<organism evidence="11 12">
    <name type="scientific">Psilocybe cf. subviscida</name>
    <dbReference type="NCBI Taxonomy" id="2480587"/>
    <lineage>
        <taxon>Eukaryota</taxon>
        <taxon>Fungi</taxon>
        <taxon>Dikarya</taxon>
        <taxon>Basidiomycota</taxon>
        <taxon>Agaricomycotina</taxon>
        <taxon>Agaricomycetes</taxon>
        <taxon>Agaricomycetidae</taxon>
        <taxon>Agaricales</taxon>
        <taxon>Agaricineae</taxon>
        <taxon>Strophariaceae</taxon>
        <taxon>Psilocybe</taxon>
    </lineage>
</organism>
<dbReference type="SUPFAM" id="SSF52374">
    <property type="entry name" value="Nucleotidylyl transferase"/>
    <property type="match status" value="1"/>
</dbReference>
<dbReference type="SUPFAM" id="SSF55174">
    <property type="entry name" value="Alpha-L RNA-binding motif"/>
    <property type="match status" value="1"/>
</dbReference>
<comment type="caution">
    <text evidence="11">The sequence shown here is derived from an EMBL/GenBank/DDBJ whole genome shotgun (WGS) entry which is preliminary data.</text>
</comment>
<keyword evidence="6 10" id="KW-0030">Aminoacyl-tRNA synthetase</keyword>
<reference evidence="11 12" key="1">
    <citation type="journal article" date="2020" name="ISME J.">
        <title>Uncovering the hidden diversity of litter-decomposition mechanisms in mushroom-forming fungi.</title>
        <authorList>
            <person name="Floudas D."/>
            <person name="Bentzer J."/>
            <person name="Ahren D."/>
            <person name="Johansson T."/>
            <person name="Persson P."/>
            <person name="Tunlid A."/>
        </authorList>
    </citation>
    <scope>NUCLEOTIDE SEQUENCE [LARGE SCALE GENOMIC DNA]</scope>
    <source>
        <strain evidence="11 12">CBS 101986</strain>
    </source>
</reference>
<dbReference type="Gene3D" id="3.40.50.620">
    <property type="entry name" value="HUPs"/>
    <property type="match status" value="1"/>
</dbReference>
<evidence type="ECO:0000256" key="9">
    <source>
        <dbReference type="PROSITE-ProRule" id="PRU00182"/>
    </source>
</evidence>
<proteinExistence type="inferred from homology"/>
<dbReference type="HAMAP" id="MF_02006">
    <property type="entry name" value="Tyr_tRNA_synth_type1"/>
    <property type="match status" value="1"/>
</dbReference>
<evidence type="ECO:0000256" key="4">
    <source>
        <dbReference type="ARBA" id="ARBA00022840"/>
    </source>
</evidence>
<evidence type="ECO:0000256" key="5">
    <source>
        <dbReference type="ARBA" id="ARBA00022917"/>
    </source>
</evidence>
<keyword evidence="2 10" id="KW-0436">Ligase</keyword>
<accession>A0A8H5F2D2</accession>
<dbReference type="GO" id="GO:0003723">
    <property type="term" value="F:RNA binding"/>
    <property type="evidence" value="ECO:0007669"/>
    <property type="project" value="UniProtKB-KW"/>
</dbReference>
<dbReference type="InterPro" id="IPR002307">
    <property type="entry name" value="Tyr-tRNA-ligase"/>
</dbReference>
<dbReference type="PROSITE" id="PS50889">
    <property type="entry name" value="S4"/>
    <property type="match status" value="1"/>
</dbReference>
<comment type="similarity">
    <text evidence="10">Belongs to the class-I aminoacyl-tRNA synthetase family.</text>
</comment>
<dbReference type="GO" id="GO:0006437">
    <property type="term" value="P:tyrosyl-tRNA aminoacylation"/>
    <property type="evidence" value="ECO:0007669"/>
    <property type="project" value="InterPro"/>
</dbReference>
<evidence type="ECO:0000256" key="6">
    <source>
        <dbReference type="ARBA" id="ARBA00023146"/>
    </source>
</evidence>
<evidence type="ECO:0000256" key="10">
    <source>
        <dbReference type="RuleBase" id="RU361234"/>
    </source>
</evidence>
<gene>
    <name evidence="11" type="ORF">D9619_001766</name>
</gene>
<name>A0A8H5F2D2_9AGAR</name>
<keyword evidence="3 10" id="KW-0547">Nucleotide-binding</keyword>
<dbReference type="EC" id="6.1.1.1" evidence="1 10"/>
<dbReference type="GO" id="GO:0004831">
    <property type="term" value="F:tyrosine-tRNA ligase activity"/>
    <property type="evidence" value="ECO:0007669"/>
    <property type="project" value="UniProtKB-EC"/>
</dbReference>
<evidence type="ECO:0000256" key="1">
    <source>
        <dbReference type="ARBA" id="ARBA00013160"/>
    </source>
</evidence>
<comment type="catalytic activity">
    <reaction evidence="8 10">
        <text>tRNA(Tyr) + L-tyrosine + ATP = L-tyrosyl-tRNA(Tyr) + AMP + diphosphate + H(+)</text>
        <dbReference type="Rhea" id="RHEA:10220"/>
        <dbReference type="Rhea" id="RHEA-COMP:9706"/>
        <dbReference type="Rhea" id="RHEA-COMP:9707"/>
        <dbReference type="ChEBI" id="CHEBI:15378"/>
        <dbReference type="ChEBI" id="CHEBI:30616"/>
        <dbReference type="ChEBI" id="CHEBI:33019"/>
        <dbReference type="ChEBI" id="CHEBI:58315"/>
        <dbReference type="ChEBI" id="CHEBI:78442"/>
        <dbReference type="ChEBI" id="CHEBI:78536"/>
        <dbReference type="ChEBI" id="CHEBI:456215"/>
        <dbReference type="EC" id="6.1.1.1"/>
    </reaction>
</comment>
<dbReference type="PANTHER" id="PTHR11766">
    <property type="entry name" value="TYROSYL-TRNA SYNTHETASE"/>
    <property type="match status" value="1"/>
</dbReference>
<dbReference type="InterPro" id="IPR024088">
    <property type="entry name" value="Tyr-tRNA-ligase_bac-type"/>
</dbReference>
<dbReference type="Proteomes" id="UP000567179">
    <property type="component" value="Unassembled WGS sequence"/>
</dbReference>
<dbReference type="Gene3D" id="1.10.240.10">
    <property type="entry name" value="Tyrosyl-Transfer RNA Synthetase"/>
    <property type="match status" value="1"/>
</dbReference>
<dbReference type="Gene3D" id="3.10.290.10">
    <property type="entry name" value="RNA-binding S4 domain"/>
    <property type="match status" value="1"/>
</dbReference>
<dbReference type="FunFam" id="1.10.240.10:FF:000001">
    <property type="entry name" value="Tyrosine--tRNA ligase"/>
    <property type="match status" value="1"/>
</dbReference>
<dbReference type="PRINTS" id="PR01040">
    <property type="entry name" value="TRNASYNTHTYR"/>
</dbReference>
<dbReference type="CDD" id="cd00805">
    <property type="entry name" value="TyrRS_core"/>
    <property type="match status" value="1"/>
</dbReference>
<dbReference type="GO" id="GO:0005739">
    <property type="term" value="C:mitochondrion"/>
    <property type="evidence" value="ECO:0007669"/>
    <property type="project" value="TreeGrafter"/>
</dbReference>
<protein>
    <recommendedName>
        <fullName evidence="1 10">Tyrosine--tRNA ligase</fullName>
        <ecNumber evidence="1 10">6.1.1.1</ecNumber>
    </recommendedName>
    <alternativeName>
        <fullName evidence="7 10">Tyrosyl-tRNA synthetase</fullName>
    </alternativeName>
</protein>
<dbReference type="InterPro" id="IPR002305">
    <property type="entry name" value="aa-tRNA-synth_Ic"/>
</dbReference>
<dbReference type="InterPro" id="IPR036986">
    <property type="entry name" value="S4_RNA-bd_sf"/>
</dbReference>
<dbReference type="PANTHER" id="PTHR11766:SF0">
    <property type="entry name" value="TYROSINE--TRNA LIGASE, MITOCHONDRIAL"/>
    <property type="match status" value="1"/>
</dbReference>
<dbReference type="InterPro" id="IPR001412">
    <property type="entry name" value="aa-tRNA-synth_I_CS"/>
</dbReference>
<dbReference type="GO" id="GO:0005829">
    <property type="term" value="C:cytosol"/>
    <property type="evidence" value="ECO:0007669"/>
    <property type="project" value="TreeGrafter"/>
</dbReference>
<evidence type="ECO:0000256" key="7">
    <source>
        <dbReference type="ARBA" id="ARBA00033323"/>
    </source>
</evidence>
<evidence type="ECO:0000256" key="3">
    <source>
        <dbReference type="ARBA" id="ARBA00022741"/>
    </source>
</evidence>